<sequence>MNFVADTRSSRVRYNQLLGGHATDVLGEKLRKKFIKILSLALMSITGFLSYYAEVLIHGWEGLKWTGNFYWTLLFIPIIFTLWLKFIAVKELSIKQIIKFLLSYFLTYIGIFILVNLIYNLRLTAFLLYAPFLPFEALLHPAFLDGLIRSSVFINIILIFLILFIENIKVQKILNFELKKYEKIILLFQPIYIFVTAKISMVLLYHFKVFPLMNKFNLFDSIFIFKTGTIIFSSVLFEGLFILYKTSYNNAS</sequence>
<organism evidence="2 3">
    <name type="scientific">Treponema parvum</name>
    <dbReference type="NCBI Taxonomy" id="138851"/>
    <lineage>
        <taxon>Bacteria</taxon>
        <taxon>Pseudomonadati</taxon>
        <taxon>Spirochaetota</taxon>
        <taxon>Spirochaetia</taxon>
        <taxon>Spirochaetales</taxon>
        <taxon>Treponemataceae</taxon>
        <taxon>Treponema</taxon>
    </lineage>
</organism>
<dbReference type="Proteomes" id="UP000671995">
    <property type="component" value="Chromosome"/>
</dbReference>
<dbReference type="AlphaFoldDB" id="A0A975EZL4"/>
<evidence type="ECO:0000313" key="2">
    <source>
        <dbReference type="EMBL" id="QTQ11662.1"/>
    </source>
</evidence>
<reference evidence="2" key="1">
    <citation type="submission" date="2020-05" db="EMBL/GenBank/DDBJ databases">
        <authorList>
            <person name="Zeng H."/>
            <person name="Chan Y.K."/>
            <person name="Watt R.M."/>
        </authorList>
    </citation>
    <scope>NUCLEOTIDE SEQUENCE</scope>
    <source>
        <strain evidence="2">ATCC 700773</strain>
    </source>
</reference>
<feature type="transmembrane region" description="Helical" evidence="1">
    <location>
        <begin position="184"/>
        <end position="207"/>
    </location>
</feature>
<accession>A0A975EZL4</accession>
<feature type="transmembrane region" description="Helical" evidence="1">
    <location>
        <begin position="100"/>
        <end position="119"/>
    </location>
</feature>
<proteinExistence type="predicted"/>
<feature type="transmembrane region" description="Helical" evidence="1">
    <location>
        <begin position="37"/>
        <end position="57"/>
    </location>
</feature>
<dbReference type="RefSeq" id="WP_210118456.1">
    <property type="nucleotide sequence ID" value="NZ_CP054257.1"/>
</dbReference>
<feature type="transmembrane region" description="Helical" evidence="1">
    <location>
        <begin position="222"/>
        <end position="244"/>
    </location>
</feature>
<keyword evidence="1" id="KW-1133">Transmembrane helix</keyword>
<evidence type="ECO:0000256" key="1">
    <source>
        <dbReference type="SAM" id="Phobius"/>
    </source>
</evidence>
<feature type="transmembrane region" description="Helical" evidence="1">
    <location>
        <begin position="69"/>
        <end position="88"/>
    </location>
</feature>
<gene>
    <name evidence="2" type="ORF">HRI96_05255</name>
</gene>
<keyword evidence="1" id="KW-0472">Membrane</keyword>
<dbReference type="EMBL" id="CP054257">
    <property type="protein sequence ID" value="QTQ11662.1"/>
    <property type="molecule type" value="Genomic_DNA"/>
</dbReference>
<reference evidence="2" key="2">
    <citation type="journal article" date="2021" name="Microbiol. Resour. Announc.">
        <title>Complete Genome Sequences of Three Human Oral Treponema parvum Isolates.</title>
        <authorList>
            <person name="Zeng H."/>
            <person name="Watt R.M."/>
        </authorList>
    </citation>
    <scope>NUCLEOTIDE SEQUENCE</scope>
    <source>
        <strain evidence="2">ATCC 700773</strain>
    </source>
</reference>
<name>A0A975EZL4_9SPIR</name>
<evidence type="ECO:0000313" key="3">
    <source>
        <dbReference type="Proteomes" id="UP000671995"/>
    </source>
</evidence>
<keyword evidence="1" id="KW-0812">Transmembrane</keyword>
<feature type="transmembrane region" description="Helical" evidence="1">
    <location>
        <begin position="139"/>
        <end position="164"/>
    </location>
</feature>
<protein>
    <submittedName>
        <fullName evidence="2">Uncharacterized protein</fullName>
    </submittedName>
</protein>